<dbReference type="InterPro" id="IPR050155">
    <property type="entry name" value="HAD-like_hydrolase_sf"/>
</dbReference>
<dbReference type="InterPro" id="IPR036412">
    <property type="entry name" value="HAD-like_sf"/>
</dbReference>
<dbReference type="NCBIfam" id="TIGR01509">
    <property type="entry name" value="HAD-SF-IA-v3"/>
    <property type="match status" value="1"/>
</dbReference>
<dbReference type="Proteomes" id="UP000248311">
    <property type="component" value="Unassembled WGS sequence"/>
</dbReference>
<dbReference type="RefSeq" id="WP_110815485.1">
    <property type="nucleotide sequence ID" value="NZ_QJTE01000007.1"/>
</dbReference>
<dbReference type="PRINTS" id="PR00413">
    <property type="entry name" value="HADHALOGNASE"/>
</dbReference>
<dbReference type="Gene3D" id="3.40.50.1000">
    <property type="entry name" value="HAD superfamily/HAD-like"/>
    <property type="match status" value="1"/>
</dbReference>
<dbReference type="InterPro" id="IPR023214">
    <property type="entry name" value="HAD_sf"/>
</dbReference>
<evidence type="ECO:0000313" key="6">
    <source>
        <dbReference type="Proteomes" id="UP000248311"/>
    </source>
</evidence>
<sequence>MTVRALLFDKDGTLFDFHATWSGFTRRMIEAEAGGDPDLAQGLAGALGYDLETGDFAEDSIVVAGTTEEAAARMLPLLPGERQEALVQRMNDRAAQAPQVEAAPLRTLLGALRARGLALGVATNDAEAPARAHLRAAGVVDLFDFIAGADSGHGAKPAAGQLLAFAEAVGMRPQDCAMIGDSLHDMAAARACGMRAVAVLSGPAGHPVLAPAADVVLPDIAALPDWLSDGAPFS</sequence>
<protein>
    <recommendedName>
        <fullName evidence="4">phosphoglycolate phosphatase</fullName>
        <ecNumber evidence="4">3.1.3.18</ecNumber>
    </recommendedName>
</protein>
<dbReference type="SFLD" id="SFLDG01129">
    <property type="entry name" value="C1.5:_HAD__Beta-PGM__Phosphata"/>
    <property type="match status" value="1"/>
</dbReference>
<dbReference type="OrthoDB" id="9797743at2"/>
<dbReference type="AlphaFoldDB" id="A0A318SMJ2"/>
<gene>
    <name evidence="5" type="ORF">DFP88_10750</name>
</gene>
<dbReference type="NCBIfam" id="TIGR01549">
    <property type="entry name" value="HAD-SF-IA-v1"/>
    <property type="match status" value="1"/>
</dbReference>
<comment type="catalytic activity">
    <reaction evidence="1">
        <text>2-phosphoglycolate + H2O = glycolate + phosphate</text>
        <dbReference type="Rhea" id="RHEA:14369"/>
        <dbReference type="ChEBI" id="CHEBI:15377"/>
        <dbReference type="ChEBI" id="CHEBI:29805"/>
        <dbReference type="ChEBI" id="CHEBI:43474"/>
        <dbReference type="ChEBI" id="CHEBI:58033"/>
        <dbReference type="EC" id="3.1.3.18"/>
    </reaction>
</comment>
<proteinExistence type="inferred from homology"/>
<dbReference type="GO" id="GO:0008967">
    <property type="term" value="F:phosphoglycolate phosphatase activity"/>
    <property type="evidence" value="ECO:0007669"/>
    <property type="project" value="UniProtKB-EC"/>
</dbReference>
<comment type="caution">
    <text evidence="5">The sequence shown here is derived from an EMBL/GenBank/DDBJ whole genome shotgun (WGS) entry which is preliminary data.</text>
</comment>
<accession>A0A318SMJ2</accession>
<dbReference type="InterPro" id="IPR023198">
    <property type="entry name" value="PGP-like_dom2"/>
</dbReference>
<comment type="similarity">
    <text evidence="3">Belongs to the HAD-like hydrolase superfamily. CbbY/CbbZ/Gph/YieH family.</text>
</comment>
<evidence type="ECO:0000256" key="4">
    <source>
        <dbReference type="ARBA" id="ARBA00013078"/>
    </source>
</evidence>
<evidence type="ECO:0000256" key="1">
    <source>
        <dbReference type="ARBA" id="ARBA00000830"/>
    </source>
</evidence>
<evidence type="ECO:0000313" key="5">
    <source>
        <dbReference type="EMBL" id="PYE81260.1"/>
    </source>
</evidence>
<dbReference type="GO" id="GO:0005829">
    <property type="term" value="C:cytosol"/>
    <property type="evidence" value="ECO:0007669"/>
    <property type="project" value="TreeGrafter"/>
</dbReference>
<name>A0A318SMJ2_9RHOB</name>
<evidence type="ECO:0000256" key="3">
    <source>
        <dbReference type="ARBA" id="ARBA00006171"/>
    </source>
</evidence>
<dbReference type="Pfam" id="PF00702">
    <property type="entry name" value="Hydrolase"/>
    <property type="match status" value="1"/>
</dbReference>
<dbReference type="EC" id="3.1.3.18" evidence="4"/>
<organism evidence="5 6">
    <name type="scientific">Pseudoroseicyclus aestuarii</name>
    <dbReference type="NCBI Taxonomy" id="1795041"/>
    <lineage>
        <taxon>Bacteria</taxon>
        <taxon>Pseudomonadati</taxon>
        <taxon>Pseudomonadota</taxon>
        <taxon>Alphaproteobacteria</taxon>
        <taxon>Rhodobacterales</taxon>
        <taxon>Paracoccaceae</taxon>
        <taxon>Pseudoroseicyclus</taxon>
    </lineage>
</organism>
<evidence type="ECO:0000256" key="2">
    <source>
        <dbReference type="ARBA" id="ARBA00004818"/>
    </source>
</evidence>
<comment type="pathway">
    <text evidence="2">Organic acid metabolism; glycolate biosynthesis; glycolate from 2-phosphoglycolate: step 1/1.</text>
</comment>
<dbReference type="PANTHER" id="PTHR43434:SF1">
    <property type="entry name" value="PHOSPHOGLYCOLATE PHOSPHATASE"/>
    <property type="match status" value="1"/>
</dbReference>
<dbReference type="Gene3D" id="1.10.150.240">
    <property type="entry name" value="Putative phosphatase, domain 2"/>
    <property type="match status" value="1"/>
</dbReference>
<dbReference type="InterPro" id="IPR006439">
    <property type="entry name" value="HAD-SF_hydro_IA"/>
</dbReference>
<dbReference type="GO" id="GO:0006281">
    <property type="term" value="P:DNA repair"/>
    <property type="evidence" value="ECO:0007669"/>
    <property type="project" value="TreeGrafter"/>
</dbReference>
<dbReference type="PANTHER" id="PTHR43434">
    <property type="entry name" value="PHOSPHOGLYCOLATE PHOSPHATASE"/>
    <property type="match status" value="1"/>
</dbReference>
<keyword evidence="6" id="KW-1185">Reference proteome</keyword>
<dbReference type="SUPFAM" id="SSF56784">
    <property type="entry name" value="HAD-like"/>
    <property type="match status" value="1"/>
</dbReference>
<dbReference type="SFLD" id="SFLDS00003">
    <property type="entry name" value="Haloacid_Dehalogenase"/>
    <property type="match status" value="1"/>
</dbReference>
<reference evidence="5 6" key="1">
    <citation type="submission" date="2018-06" db="EMBL/GenBank/DDBJ databases">
        <title>Genomic Encyclopedia of Type Strains, Phase III (KMG-III): the genomes of soil and plant-associated and newly described type strains.</title>
        <authorList>
            <person name="Whitman W."/>
        </authorList>
    </citation>
    <scope>NUCLEOTIDE SEQUENCE [LARGE SCALE GENOMIC DNA]</scope>
    <source>
        <strain evidence="5 6">CECT 9025</strain>
    </source>
</reference>
<dbReference type="EMBL" id="QJTE01000007">
    <property type="protein sequence ID" value="PYE81260.1"/>
    <property type="molecule type" value="Genomic_DNA"/>
</dbReference>